<reference evidence="1 2" key="1">
    <citation type="journal article" date="2019" name="Microbiol. Resour. Announc.">
        <title>Draft Genome Sequence of the Most Traditional epsilon-Poly-l-Lysine Producer, Streptomyces albulus NBRC14147.</title>
        <authorList>
            <person name="Yamanaka K."/>
            <person name="Hamano Y."/>
        </authorList>
    </citation>
    <scope>NUCLEOTIDE SEQUENCE [LARGE SCALE GENOMIC DNA]</scope>
    <source>
        <strain evidence="1 2">NBRC 14147</strain>
    </source>
</reference>
<accession>A0A401QTS6</accession>
<sequence length="159" mass="17605">MQQAAHRCGRRIVTPWGRLEYVALKVSPDGHMARGWVQALATFMASRSAQGLIWEEVHDGQPAALEPEFGLGLGPLHEYANALFGLRVMRPDIQVHTAATGGGRIAWVHDGRSSWALVEEDAQGQVVAQQEGPRRLAEELTSGWDEWQRRALRRSTTSA</sequence>
<proteinExistence type="predicted"/>
<dbReference type="EMBL" id="BHXC01000006">
    <property type="protein sequence ID" value="GCB88809.1"/>
    <property type="molecule type" value="Genomic_DNA"/>
</dbReference>
<evidence type="ECO:0000313" key="1">
    <source>
        <dbReference type="EMBL" id="GCB88809.1"/>
    </source>
</evidence>
<comment type="caution">
    <text evidence="1">The sequence shown here is derived from an EMBL/GenBank/DDBJ whole genome shotgun (WGS) entry which is preliminary data.</text>
</comment>
<evidence type="ECO:0000313" key="2">
    <source>
        <dbReference type="Proteomes" id="UP000288351"/>
    </source>
</evidence>
<dbReference type="Proteomes" id="UP000288351">
    <property type="component" value="Unassembled WGS sequence"/>
</dbReference>
<name>A0A401QTS6_STRNR</name>
<dbReference type="RefSeq" id="WP_016576903.1">
    <property type="nucleotide sequence ID" value="NZ_BHXC01000006.1"/>
</dbReference>
<gene>
    <name evidence="1" type="ORF">SALB_01482</name>
</gene>
<protein>
    <submittedName>
        <fullName evidence="1">Uncharacterized protein</fullName>
    </submittedName>
</protein>
<dbReference type="AlphaFoldDB" id="A0A401QTS6"/>
<organism evidence="1 2">
    <name type="scientific">Streptomyces noursei</name>
    <name type="common">Streptomyces albulus</name>
    <dbReference type="NCBI Taxonomy" id="1971"/>
    <lineage>
        <taxon>Bacteria</taxon>
        <taxon>Bacillati</taxon>
        <taxon>Actinomycetota</taxon>
        <taxon>Actinomycetes</taxon>
        <taxon>Kitasatosporales</taxon>
        <taxon>Streptomycetaceae</taxon>
        <taxon>Streptomyces</taxon>
    </lineage>
</organism>